<proteinExistence type="inferred from homology"/>
<dbReference type="EC" id="2.1.1.-" evidence="5"/>
<dbReference type="InterPro" id="IPR013216">
    <property type="entry name" value="Methyltransf_11"/>
</dbReference>
<dbReference type="InterPro" id="IPR029063">
    <property type="entry name" value="SAM-dependent_MTases_sf"/>
</dbReference>
<evidence type="ECO:0000256" key="3">
    <source>
        <dbReference type="ARBA" id="ARBA00022679"/>
    </source>
</evidence>
<comment type="similarity">
    <text evidence="1">Belongs to the methyltransferase superfamily.</text>
</comment>
<feature type="domain" description="Methyltransferase type 11" evidence="4">
    <location>
        <begin position="85"/>
        <end position="180"/>
    </location>
</feature>
<keyword evidence="6" id="KW-1185">Reference proteome</keyword>
<dbReference type="InterPro" id="IPR051052">
    <property type="entry name" value="Diverse_substrate_MTase"/>
</dbReference>
<dbReference type="Proteomes" id="UP000320176">
    <property type="component" value="Unassembled WGS sequence"/>
</dbReference>
<dbReference type="PANTHER" id="PTHR44942">
    <property type="entry name" value="METHYLTRANSF_11 DOMAIN-CONTAINING PROTEIN"/>
    <property type="match status" value="1"/>
</dbReference>
<dbReference type="CDD" id="cd02440">
    <property type="entry name" value="AdoMet_MTases"/>
    <property type="match status" value="1"/>
</dbReference>
<dbReference type="Gene3D" id="3.40.50.150">
    <property type="entry name" value="Vaccinia Virus protein VP39"/>
    <property type="match status" value="1"/>
</dbReference>
<evidence type="ECO:0000313" key="5">
    <source>
        <dbReference type="EMBL" id="TWU07954.1"/>
    </source>
</evidence>
<dbReference type="AlphaFoldDB" id="A0A5C6BBQ8"/>
<reference evidence="5 6" key="1">
    <citation type="submission" date="2019-02" db="EMBL/GenBank/DDBJ databases">
        <title>Deep-cultivation of Planctomycetes and their phenomic and genomic characterization uncovers novel biology.</title>
        <authorList>
            <person name="Wiegand S."/>
            <person name="Jogler M."/>
            <person name="Boedeker C."/>
            <person name="Pinto D."/>
            <person name="Vollmers J."/>
            <person name="Rivas-Marin E."/>
            <person name="Kohn T."/>
            <person name="Peeters S.H."/>
            <person name="Heuer A."/>
            <person name="Rast P."/>
            <person name="Oberbeckmann S."/>
            <person name="Bunk B."/>
            <person name="Jeske O."/>
            <person name="Meyerdierks A."/>
            <person name="Storesund J.E."/>
            <person name="Kallscheuer N."/>
            <person name="Luecker S."/>
            <person name="Lage O.M."/>
            <person name="Pohl T."/>
            <person name="Merkel B.J."/>
            <person name="Hornburger P."/>
            <person name="Mueller R.-W."/>
            <person name="Bruemmer F."/>
            <person name="Labrenz M."/>
            <person name="Spormann A.M."/>
            <person name="Op Den Camp H."/>
            <person name="Overmann J."/>
            <person name="Amann R."/>
            <person name="Jetten M.S.M."/>
            <person name="Mascher T."/>
            <person name="Medema M.H."/>
            <person name="Devos D.P."/>
            <person name="Kaster A.-K."/>
            <person name="Ovreas L."/>
            <person name="Rohde M."/>
            <person name="Galperin M.Y."/>
            <person name="Jogler C."/>
        </authorList>
    </citation>
    <scope>NUCLEOTIDE SEQUENCE [LARGE SCALE GENOMIC DNA]</scope>
    <source>
        <strain evidence="5 6">Pla52n</strain>
    </source>
</reference>
<dbReference type="PANTHER" id="PTHR44942:SF4">
    <property type="entry name" value="METHYLTRANSFERASE TYPE 11 DOMAIN-CONTAINING PROTEIN"/>
    <property type="match status" value="1"/>
</dbReference>
<dbReference type="SUPFAM" id="SSF53335">
    <property type="entry name" value="S-adenosyl-L-methionine-dependent methyltransferases"/>
    <property type="match status" value="1"/>
</dbReference>
<sequence>MVKATIIDRDRYSRRSEAPPTRRIELAVFHDLDENRRHYDRVSSDKRPLYFQRFDTQILDNNPIVAGLLTSAFQRMFPSPVGRLLDLGCGTGFYYPLLSRHAESVLGIDVSREMLDEAERLIADKQLTNCSVRECSALELDVADESIDVVHSWDFLHHVSDIPAALAEITRVLKPGGRFLAVEPNVINPSIAWYHMRRRSEWRLFLQNQFTLPRKIHRQFERTIRYDNTIISFLNERTHWIWKAANRLTSIKPFHLLSFRYMLDATKRS</sequence>
<dbReference type="OrthoDB" id="2577067at2"/>
<protein>
    <submittedName>
        <fullName evidence="5">Putative methyltransferase YcgJ</fullName>
        <ecNumber evidence="5">2.1.1.-</ecNumber>
    </submittedName>
</protein>
<keyword evidence="2 5" id="KW-0489">Methyltransferase</keyword>
<keyword evidence="3 5" id="KW-0808">Transferase</keyword>
<accession>A0A5C6BBQ8</accession>
<name>A0A5C6BBQ8_9BACT</name>
<dbReference type="GO" id="GO:0032259">
    <property type="term" value="P:methylation"/>
    <property type="evidence" value="ECO:0007669"/>
    <property type="project" value="UniProtKB-KW"/>
</dbReference>
<gene>
    <name evidence="5" type="primary">ycgJ_1</name>
    <name evidence="5" type="ORF">Pla52n_05310</name>
</gene>
<dbReference type="Pfam" id="PF08241">
    <property type="entry name" value="Methyltransf_11"/>
    <property type="match status" value="1"/>
</dbReference>
<evidence type="ECO:0000313" key="6">
    <source>
        <dbReference type="Proteomes" id="UP000320176"/>
    </source>
</evidence>
<comment type="caution">
    <text evidence="5">The sequence shown here is derived from an EMBL/GenBank/DDBJ whole genome shotgun (WGS) entry which is preliminary data.</text>
</comment>
<evidence type="ECO:0000256" key="2">
    <source>
        <dbReference type="ARBA" id="ARBA00022603"/>
    </source>
</evidence>
<dbReference type="GO" id="GO:0008757">
    <property type="term" value="F:S-adenosylmethionine-dependent methyltransferase activity"/>
    <property type="evidence" value="ECO:0007669"/>
    <property type="project" value="InterPro"/>
</dbReference>
<evidence type="ECO:0000256" key="1">
    <source>
        <dbReference type="ARBA" id="ARBA00008361"/>
    </source>
</evidence>
<organism evidence="5 6">
    <name type="scientific">Stieleria varia</name>
    <dbReference type="NCBI Taxonomy" id="2528005"/>
    <lineage>
        <taxon>Bacteria</taxon>
        <taxon>Pseudomonadati</taxon>
        <taxon>Planctomycetota</taxon>
        <taxon>Planctomycetia</taxon>
        <taxon>Pirellulales</taxon>
        <taxon>Pirellulaceae</taxon>
        <taxon>Stieleria</taxon>
    </lineage>
</organism>
<dbReference type="EMBL" id="SJPN01000001">
    <property type="protein sequence ID" value="TWU07954.1"/>
    <property type="molecule type" value="Genomic_DNA"/>
</dbReference>
<evidence type="ECO:0000259" key="4">
    <source>
        <dbReference type="Pfam" id="PF08241"/>
    </source>
</evidence>